<feature type="compositionally biased region" description="Low complexity" evidence="1">
    <location>
        <begin position="11"/>
        <end position="22"/>
    </location>
</feature>
<evidence type="ECO:0000313" key="2">
    <source>
        <dbReference type="EMBL" id="KAF9504841.1"/>
    </source>
</evidence>
<comment type="caution">
    <text evidence="2">The sequence shown here is derived from an EMBL/GenBank/DDBJ whole genome shotgun (WGS) entry which is preliminary data.</text>
</comment>
<dbReference type="EMBL" id="MU129189">
    <property type="protein sequence ID" value="KAF9504841.1"/>
    <property type="molecule type" value="Genomic_DNA"/>
</dbReference>
<evidence type="ECO:0000313" key="3">
    <source>
        <dbReference type="Proteomes" id="UP000886523"/>
    </source>
</evidence>
<evidence type="ECO:0000256" key="1">
    <source>
        <dbReference type="SAM" id="MobiDB-lite"/>
    </source>
</evidence>
<feature type="region of interest" description="Disordered" evidence="1">
    <location>
        <begin position="1"/>
        <end position="43"/>
    </location>
</feature>
<reference evidence="2" key="1">
    <citation type="journal article" date="2020" name="Nat. Commun.">
        <title>Large-scale genome sequencing of mycorrhizal fungi provides insights into the early evolution of symbiotic traits.</title>
        <authorList>
            <person name="Miyauchi S."/>
            <person name="Kiss E."/>
            <person name="Kuo A."/>
            <person name="Drula E."/>
            <person name="Kohler A."/>
            <person name="Sanchez-Garcia M."/>
            <person name="Morin E."/>
            <person name="Andreopoulos B."/>
            <person name="Barry K.W."/>
            <person name="Bonito G."/>
            <person name="Buee M."/>
            <person name="Carver A."/>
            <person name="Chen C."/>
            <person name="Cichocki N."/>
            <person name="Clum A."/>
            <person name="Culley D."/>
            <person name="Crous P.W."/>
            <person name="Fauchery L."/>
            <person name="Girlanda M."/>
            <person name="Hayes R.D."/>
            <person name="Keri Z."/>
            <person name="LaButti K."/>
            <person name="Lipzen A."/>
            <person name="Lombard V."/>
            <person name="Magnuson J."/>
            <person name="Maillard F."/>
            <person name="Murat C."/>
            <person name="Nolan M."/>
            <person name="Ohm R.A."/>
            <person name="Pangilinan J."/>
            <person name="Pereira M.F."/>
            <person name="Perotto S."/>
            <person name="Peter M."/>
            <person name="Pfister S."/>
            <person name="Riley R."/>
            <person name="Sitrit Y."/>
            <person name="Stielow J.B."/>
            <person name="Szollosi G."/>
            <person name="Zifcakova L."/>
            <person name="Stursova M."/>
            <person name="Spatafora J.W."/>
            <person name="Tedersoo L."/>
            <person name="Vaario L.M."/>
            <person name="Yamada A."/>
            <person name="Yan M."/>
            <person name="Wang P."/>
            <person name="Xu J."/>
            <person name="Bruns T."/>
            <person name="Baldrian P."/>
            <person name="Vilgalys R."/>
            <person name="Dunand C."/>
            <person name="Henrissat B."/>
            <person name="Grigoriev I.V."/>
            <person name="Hibbett D."/>
            <person name="Nagy L.G."/>
            <person name="Martin F.M."/>
        </authorList>
    </citation>
    <scope>NUCLEOTIDE SEQUENCE</scope>
    <source>
        <strain evidence="2">UP504</strain>
    </source>
</reference>
<keyword evidence="3" id="KW-1185">Reference proteome</keyword>
<feature type="compositionally biased region" description="Polar residues" evidence="1">
    <location>
        <begin position="99"/>
        <end position="112"/>
    </location>
</feature>
<dbReference type="AlphaFoldDB" id="A0A9P6AH47"/>
<accession>A0A9P6AH47</accession>
<organism evidence="2 3">
    <name type="scientific">Hydnum rufescens UP504</name>
    <dbReference type="NCBI Taxonomy" id="1448309"/>
    <lineage>
        <taxon>Eukaryota</taxon>
        <taxon>Fungi</taxon>
        <taxon>Dikarya</taxon>
        <taxon>Basidiomycota</taxon>
        <taxon>Agaricomycotina</taxon>
        <taxon>Agaricomycetes</taxon>
        <taxon>Cantharellales</taxon>
        <taxon>Hydnaceae</taxon>
        <taxon>Hydnum</taxon>
    </lineage>
</organism>
<name>A0A9P6AH47_9AGAM</name>
<feature type="region of interest" description="Disordered" evidence="1">
    <location>
        <begin position="76"/>
        <end position="142"/>
    </location>
</feature>
<sequence>MANPKKVELQLSPTLLSPSTTTHETVQPQIESSNRLKPSPEPPPGLLHHMKLNPDTTELTLVVPLLNRVDTSRGVATPPKNINAEGLASPVWTRLGPGSSHSPDSTASSLTGTAWKPGHPTQCDYEDSQSNEPRQVLKGPPLSSNSTGFLCHDYYMPTSWGTPQDSHRDNGLVLSMSNERTRSVTNKSLTNEDSTDQGLLCHRALLVLVVESIQCEQGPSTAADCSQILQDTAAEVAKHYFLSDPDPYKFDPRGVLAVHMGMGVSSEDKVLQLAALAL</sequence>
<proteinExistence type="predicted"/>
<dbReference type="Proteomes" id="UP000886523">
    <property type="component" value="Unassembled WGS sequence"/>
</dbReference>
<feature type="compositionally biased region" description="Polar residues" evidence="1">
    <location>
        <begin position="23"/>
        <end position="36"/>
    </location>
</feature>
<protein>
    <submittedName>
        <fullName evidence="2">Uncharacterized protein</fullName>
    </submittedName>
</protein>
<gene>
    <name evidence="2" type="ORF">BS47DRAFT_1368499</name>
</gene>